<organism evidence="8 9">
    <name type="scientific">Zizania palustris</name>
    <name type="common">Northern wild rice</name>
    <dbReference type="NCBI Taxonomy" id="103762"/>
    <lineage>
        <taxon>Eukaryota</taxon>
        <taxon>Viridiplantae</taxon>
        <taxon>Streptophyta</taxon>
        <taxon>Embryophyta</taxon>
        <taxon>Tracheophyta</taxon>
        <taxon>Spermatophyta</taxon>
        <taxon>Magnoliopsida</taxon>
        <taxon>Liliopsida</taxon>
        <taxon>Poales</taxon>
        <taxon>Poaceae</taxon>
        <taxon>BOP clade</taxon>
        <taxon>Oryzoideae</taxon>
        <taxon>Oryzeae</taxon>
        <taxon>Zizaniinae</taxon>
        <taxon>Zizania</taxon>
    </lineage>
</organism>
<protein>
    <recommendedName>
        <fullName evidence="6">WAT1-related protein</fullName>
    </recommendedName>
</protein>
<evidence type="ECO:0000313" key="8">
    <source>
        <dbReference type="EMBL" id="KAG8066898.1"/>
    </source>
</evidence>
<dbReference type="OrthoDB" id="1718296at2759"/>
<evidence type="ECO:0000256" key="5">
    <source>
        <dbReference type="ARBA" id="ARBA00023136"/>
    </source>
</evidence>
<name>A0A8J5S866_ZIZPA</name>
<evidence type="ECO:0000313" key="9">
    <source>
        <dbReference type="Proteomes" id="UP000729402"/>
    </source>
</evidence>
<feature type="domain" description="EamA" evidence="7">
    <location>
        <begin position="11"/>
        <end position="149"/>
    </location>
</feature>
<accession>A0A8J5S866</accession>
<dbReference type="InterPro" id="IPR030184">
    <property type="entry name" value="WAT1-related"/>
</dbReference>
<keyword evidence="3 6" id="KW-0812">Transmembrane</keyword>
<feature type="transmembrane region" description="Helical" evidence="6">
    <location>
        <begin position="12"/>
        <end position="31"/>
    </location>
</feature>
<dbReference type="EMBL" id="JAAALK010000284">
    <property type="protein sequence ID" value="KAG8066898.1"/>
    <property type="molecule type" value="Genomic_DNA"/>
</dbReference>
<comment type="subcellular location">
    <subcellularLocation>
        <location evidence="1 6">Membrane</location>
        <topology evidence="1 6">Multi-pass membrane protein</topology>
    </subcellularLocation>
</comment>
<feature type="transmembrane region" description="Helical" evidence="6">
    <location>
        <begin position="37"/>
        <end position="59"/>
    </location>
</feature>
<feature type="transmembrane region" description="Helical" evidence="6">
    <location>
        <begin position="132"/>
        <end position="152"/>
    </location>
</feature>
<reference evidence="8" key="2">
    <citation type="submission" date="2021-02" db="EMBL/GenBank/DDBJ databases">
        <authorList>
            <person name="Kimball J.A."/>
            <person name="Haas M.W."/>
            <person name="Macchietto M."/>
            <person name="Kono T."/>
            <person name="Duquette J."/>
            <person name="Shao M."/>
        </authorList>
    </citation>
    <scope>NUCLEOTIDE SEQUENCE</scope>
    <source>
        <tissue evidence="8">Fresh leaf tissue</tissue>
    </source>
</reference>
<feature type="transmembrane region" description="Helical" evidence="6">
    <location>
        <begin position="71"/>
        <end position="90"/>
    </location>
</feature>
<keyword evidence="5 6" id="KW-0472">Membrane</keyword>
<dbReference type="AlphaFoldDB" id="A0A8J5S866"/>
<feature type="domain" description="EamA" evidence="7">
    <location>
        <begin position="185"/>
        <end position="323"/>
    </location>
</feature>
<dbReference type="GO" id="GO:0022857">
    <property type="term" value="F:transmembrane transporter activity"/>
    <property type="evidence" value="ECO:0007669"/>
    <property type="project" value="InterPro"/>
</dbReference>
<dbReference type="InterPro" id="IPR000620">
    <property type="entry name" value="EamA_dom"/>
</dbReference>
<dbReference type="Proteomes" id="UP000729402">
    <property type="component" value="Unassembled WGS sequence"/>
</dbReference>
<evidence type="ECO:0000256" key="4">
    <source>
        <dbReference type="ARBA" id="ARBA00022989"/>
    </source>
</evidence>
<comment type="caution">
    <text evidence="8">The sequence shown here is derived from an EMBL/GenBank/DDBJ whole genome shotgun (WGS) entry which is preliminary data.</text>
</comment>
<keyword evidence="9" id="KW-1185">Reference proteome</keyword>
<comment type="similarity">
    <text evidence="2 6">Belongs to the drug/metabolite transporter (DMT) superfamily. Plant drug/metabolite exporter (P-DME) (TC 2.A.7.4) family.</text>
</comment>
<evidence type="ECO:0000259" key="7">
    <source>
        <dbReference type="Pfam" id="PF00892"/>
    </source>
</evidence>
<feature type="transmembrane region" description="Helical" evidence="6">
    <location>
        <begin position="96"/>
        <end position="120"/>
    </location>
</feature>
<feature type="transmembrane region" description="Helical" evidence="6">
    <location>
        <begin position="183"/>
        <end position="203"/>
    </location>
</feature>
<dbReference type="PANTHER" id="PTHR31218">
    <property type="entry name" value="WAT1-RELATED PROTEIN"/>
    <property type="match status" value="1"/>
</dbReference>
<evidence type="ECO:0000256" key="2">
    <source>
        <dbReference type="ARBA" id="ARBA00007635"/>
    </source>
</evidence>
<evidence type="ECO:0000256" key="3">
    <source>
        <dbReference type="ARBA" id="ARBA00022692"/>
    </source>
</evidence>
<dbReference type="Pfam" id="PF00892">
    <property type="entry name" value="EamA"/>
    <property type="match status" value="2"/>
</dbReference>
<sequence>MQMTEGKKPYVIVVMIQMMYAGMFVVSKAAFDQGMNTFVFIFYRQAAASLLLLPLAILLERKNTRSMSWMLLLKLFFCAFIGNTFSLNLYNVSLKFTSATVASAASNSLPVITFFLALVTRMETVKLRSASGIGKIAGIALCVAGVMVLALYKGPSLNPVNHHHPFAGLRSSGGEATMTRGTWIRGTLLMVIANVTWAIWIVLQAAVLKEFPNKVLVTATQCVFCTLQTLVVALAAERDMARWKLRLDVSLLAVLYTGFVITGVSFYLQAWCIEKKGPVFLAMSNPLCFVVTIFCSSFFLGEIVHLGSVLGGIMLVGGLYCVLWAKSSEILTVDDGAAAPVQGQQQIIPTTSTSCTCTSEMVVEKKRQEPVMIHTDG</sequence>
<feature type="transmembrane region" description="Helical" evidence="6">
    <location>
        <begin position="280"/>
        <end position="300"/>
    </location>
</feature>
<feature type="transmembrane region" description="Helical" evidence="6">
    <location>
        <begin position="306"/>
        <end position="325"/>
    </location>
</feature>
<reference evidence="8" key="1">
    <citation type="journal article" date="2021" name="bioRxiv">
        <title>Whole Genome Assembly and Annotation of Northern Wild Rice, Zizania palustris L., Supports a Whole Genome Duplication in the Zizania Genus.</title>
        <authorList>
            <person name="Haas M."/>
            <person name="Kono T."/>
            <person name="Macchietto M."/>
            <person name="Millas R."/>
            <person name="McGilp L."/>
            <person name="Shao M."/>
            <person name="Duquette J."/>
            <person name="Hirsch C.N."/>
            <person name="Kimball J."/>
        </authorList>
    </citation>
    <scope>NUCLEOTIDE SEQUENCE</scope>
    <source>
        <tissue evidence="8">Fresh leaf tissue</tissue>
    </source>
</reference>
<evidence type="ECO:0000256" key="1">
    <source>
        <dbReference type="ARBA" id="ARBA00004141"/>
    </source>
</evidence>
<evidence type="ECO:0000256" key="6">
    <source>
        <dbReference type="RuleBase" id="RU363077"/>
    </source>
</evidence>
<dbReference type="GO" id="GO:0016020">
    <property type="term" value="C:membrane"/>
    <property type="evidence" value="ECO:0007669"/>
    <property type="project" value="UniProtKB-SubCell"/>
</dbReference>
<feature type="transmembrane region" description="Helical" evidence="6">
    <location>
        <begin position="247"/>
        <end position="268"/>
    </location>
</feature>
<feature type="transmembrane region" description="Helical" evidence="6">
    <location>
        <begin position="215"/>
        <end position="235"/>
    </location>
</feature>
<proteinExistence type="inferred from homology"/>
<gene>
    <name evidence="8" type="ORF">GUJ93_ZPchr0005g14732</name>
</gene>
<keyword evidence="4 6" id="KW-1133">Transmembrane helix</keyword>